<dbReference type="InterPro" id="IPR020846">
    <property type="entry name" value="MFS_dom"/>
</dbReference>
<feature type="transmembrane region" description="Helical" evidence="9">
    <location>
        <begin position="384"/>
        <end position="402"/>
    </location>
</feature>
<keyword evidence="12" id="KW-1185">Reference proteome</keyword>
<evidence type="ECO:0000259" key="10">
    <source>
        <dbReference type="PROSITE" id="PS50850"/>
    </source>
</evidence>
<dbReference type="PROSITE" id="PS50850">
    <property type="entry name" value="MFS"/>
    <property type="match status" value="1"/>
</dbReference>
<dbReference type="Gene3D" id="1.20.1250.20">
    <property type="entry name" value="MFS general substrate transporter like domains"/>
    <property type="match status" value="1"/>
</dbReference>
<feature type="transmembrane region" description="Helical" evidence="9">
    <location>
        <begin position="197"/>
        <end position="216"/>
    </location>
</feature>
<evidence type="ECO:0000256" key="2">
    <source>
        <dbReference type="ARBA" id="ARBA00022592"/>
    </source>
</evidence>
<evidence type="ECO:0000256" key="8">
    <source>
        <dbReference type="ARBA" id="ARBA00044504"/>
    </source>
</evidence>
<organism evidence="11 12">
    <name type="scientific">Miscanthus lutarioriparius</name>
    <dbReference type="NCBI Taxonomy" id="422564"/>
    <lineage>
        <taxon>Eukaryota</taxon>
        <taxon>Viridiplantae</taxon>
        <taxon>Streptophyta</taxon>
        <taxon>Embryophyta</taxon>
        <taxon>Tracheophyta</taxon>
        <taxon>Spermatophyta</taxon>
        <taxon>Magnoliopsida</taxon>
        <taxon>Liliopsida</taxon>
        <taxon>Poales</taxon>
        <taxon>Poaceae</taxon>
        <taxon>PACMAD clade</taxon>
        <taxon>Panicoideae</taxon>
        <taxon>Andropogonodae</taxon>
        <taxon>Andropogoneae</taxon>
        <taxon>Saccharinae</taxon>
        <taxon>Miscanthus</taxon>
    </lineage>
</organism>
<feature type="transmembrane region" description="Helical" evidence="9">
    <location>
        <begin position="127"/>
        <end position="153"/>
    </location>
</feature>
<evidence type="ECO:0000256" key="4">
    <source>
        <dbReference type="ARBA" id="ARBA00022847"/>
    </source>
</evidence>
<keyword evidence="4" id="KW-0769">Symport</keyword>
<dbReference type="AlphaFoldDB" id="A0A811NVM6"/>
<gene>
    <name evidence="11" type="ORF">NCGR_LOCUS20794</name>
</gene>
<keyword evidence="5 9" id="KW-1133">Transmembrane helix</keyword>
<keyword evidence="3 9" id="KW-0812">Transmembrane</keyword>
<name>A0A811NVM6_9POAL</name>
<dbReference type="InterPro" id="IPR005829">
    <property type="entry name" value="Sugar_transporter_CS"/>
</dbReference>
<accession>A0A811NVM6</accession>
<evidence type="ECO:0000313" key="11">
    <source>
        <dbReference type="EMBL" id="CAD6230519.1"/>
    </source>
</evidence>
<evidence type="ECO:0000256" key="3">
    <source>
        <dbReference type="ARBA" id="ARBA00022692"/>
    </source>
</evidence>
<dbReference type="OrthoDB" id="433512at2759"/>
<dbReference type="InterPro" id="IPR005828">
    <property type="entry name" value="MFS_sugar_transport-like"/>
</dbReference>
<evidence type="ECO:0000256" key="1">
    <source>
        <dbReference type="ARBA" id="ARBA00004141"/>
    </source>
</evidence>
<feature type="transmembrane region" description="Helical" evidence="9">
    <location>
        <begin position="361"/>
        <end position="378"/>
    </location>
</feature>
<proteinExistence type="inferred from homology"/>
<dbReference type="GO" id="GO:0006817">
    <property type="term" value="P:phosphate ion transport"/>
    <property type="evidence" value="ECO:0007669"/>
    <property type="project" value="UniProtKB-KW"/>
</dbReference>
<dbReference type="PROSITE" id="PS00216">
    <property type="entry name" value="SUGAR_TRANSPORT_1"/>
    <property type="match status" value="1"/>
</dbReference>
<dbReference type="PANTHER" id="PTHR24064">
    <property type="entry name" value="SOLUTE CARRIER FAMILY 22 MEMBER"/>
    <property type="match status" value="1"/>
</dbReference>
<feature type="domain" description="Major facilitator superfamily (MFS) profile" evidence="10">
    <location>
        <begin position="25"/>
        <end position="484"/>
    </location>
</feature>
<dbReference type="Proteomes" id="UP000604825">
    <property type="component" value="Unassembled WGS sequence"/>
</dbReference>
<comment type="caution">
    <text evidence="11">The sequence shown here is derived from an EMBL/GenBank/DDBJ whole genome shotgun (WGS) entry which is preliminary data.</text>
</comment>
<dbReference type="EMBL" id="CAJGYO010000005">
    <property type="protein sequence ID" value="CAD6230519.1"/>
    <property type="molecule type" value="Genomic_DNA"/>
</dbReference>
<feature type="transmembrane region" description="Helical" evidence="9">
    <location>
        <begin position="165"/>
        <end position="191"/>
    </location>
</feature>
<dbReference type="SUPFAM" id="SSF103473">
    <property type="entry name" value="MFS general substrate transporter"/>
    <property type="match status" value="1"/>
</dbReference>
<evidence type="ECO:0000313" key="12">
    <source>
        <dbReference type="Proteomes" id="UP000604825"/>
    </source>
</evidence>
<feature type="transmembrane region" description="Helical" evidence="9">
    <location>
        <begin position="333"/>
        <end position="354"/>
    </location>
</feature>
<sequence>MAHTHQLNILAALDRAKTRRYHLAAAAIAGTGFFAGAYNLYSVILVYMLLGRVYFADSARPGEPGMLPPDAAAALNGAVFCGMFVGQLAFGWLGDRIGRRRAYGLALALVAVCSAASGLSFGRTAKAVVATLCFFRFWLGVGAGGGYPLSAAIMAEYANRRKRGAFLAAVYAMQGMSILLSNAVAMVVAAAMPEADYVWRTILMAGAVPAALAFYLRMKLPETARYTALVAGDLRSAATDMSLVLCATIREQEIDASVRGVDDKWGLFSVQFLRSHGLHLLATSSAWFLLDVTYYSQNILQKDLLGKLGWVSHSPVVTMSAVEEVSRLARAQALIALCGAIPGYCLAITLIDVLGRRQLQVAGFLVMTLSMLTLAALYEHWTSHIAGFMALYSVAFFFANVGPNTTTFVAPAELFPARLRCTCHGIAAASGRAGVVLGAFGFFPKKGADGEYAAGIGTRNELFVLAGTNILGMLMTLFVPETRATSLEVLSKEVIYEAVDDAACN</sequence>
<dbReference type="Pfam" id="PF00083">
    <property type="entry name" value="Sugar_tr"/>
    <property type="match status" value="1"/>
</dbReference>
<evidence type="ECO:0000256" key="6">
    <source>
        <dbReference type="ARBA" id="ARBA00023136"/>
    </source>
</evidence>
<keyword evidence="2" id="KW-0813">Transport</keyword>
<dbReference type="GO" id="GO:0015293">
    <property type="term" value="F:symporter activity"/>
    <property type="evidence" value="ECO:0007669"/>
    <property type="project" value="UniProtKB-KW"/>
</dbReference>
<keyword evidence="6 9" id="KW-0472">Membrane</keyword>
<dbReference type="CDD" id="cd17364">
    <property type="entry name" value="MFS_PhT"/>
    <property type="match status" value="1"/>
</dbReference>
<feature type="transmembrane region" description="Helical" evidence="9">
    <location>
        <begin position="21"/>
        <end position="51"/>
    </location>
</feature>
<evidence type="ECO:0000256" key="7">
    <source>
        <dbReference type="ARBA" id="ARBA00032043"/>
    </source>
</evidence>
<dbReference type="GO" id="GO:0016020">
    <property type="term" value="C:membrane"/>
    <property type="evidence" value="ECO:0007669"/>
    <property type="project" value="UniProtKB-SubCell"/>
</dbReference>
<feature type="transmembrane region" description="Helical" evidence="9">
    <location>
        <begin position="71"/>
        <end position="90"/>
    </location>
</feature>
<dbReference type="InterPro" id="IPR036259">
    <property type="entry name" value="MFS_trans_sf"/>
</dbReference>
<comment type="subcellular location">
    <subcellularLocation>
        <location evidence="1">Membrane</location>
        <topology evidence="1">Multi-pass membrane protein</topology>
    </subcellularLocation>
</comment>
<reference evidence="11" key="1">
    <citation type="submission" date="2020-10" db="EMBL/GenBank/DDBJ databases">
        <authorList>
            <person name="Han B."/>
            <person name="Lu T."/>
            <person name="Zhao Q."/>
            <person name="Huang X."/>
            <person name="Zhao Y."/>
        </authorList>
    </citation>
    <scope>NUCLEOTIDE SEQUENCE</scope>
</reference>
<protein>
    <recommendedName>
        <fullName evidence="7">H(+)/Pi cotransporter</fullName>
    </recommendedName>
</protein>
<evidence type="ECO:0000256" key="9">
    <source>
        <dbReference type="SAM" id="Phobius"/>
    </source>
</evidence>
<evidence type="ECO:0000256" key="5">
    <source>
        <dbReference type="ARBA" id="ARBA00022989"/>
    </source>
</evidence>
<feature type="transmembrane region" description="Helical" evidence="9">
    <location>
        <begin position="102"/>
        <end position="121"/>
    </location>
</feature>
<comment type="similarity">
    <text evidence="8">Belongs to the major facilitator superfamily. Phosphate:H(+) symporter (TC 2.A.1.9) family.</text>
</comment>
<keyword evidence="2" id="KW-0592">Phosphate transport</keyword>